<evidence type="ECO:0000313" key="3">
    <source>
        <dbReference type="Proteomes" id="UP000244992"/>
    </source>
</evidence>
<accession>A0A2U3QTB6</accession>
<reference evidence="3" key="1">
    <citation type="submission" date="2018-03" db="EMBL/GenBank/DDBJ databases">
        <authorList>
            <person name="Batty M. E."/>
            <person name="Batty M E."/>
        </authorList>
    </citation>
    <scope>NUCLEOTIDE SEQUENCE [LARGE SCALE GENOMIC DNA]</scope>
</reference>
<dbReference type="AlphaFoldDB" id="A0A2U3QTB6"/>
<evidence type="ECO:0000313" key="2">
    <source>
        <dbReference type="EMBL" id="SPR04215.1"/>
    </source>
</evidence>
<sequence>MSIYYVKPNDDFLFLLANFLLKNYTSSLDKVKVILPYSQQCQELKKIIMLTARKEAMLLPDVLTLKQFITSFIAASNYSLSICCQLSSYEQEAALSKIIQQHNQQPIRLGDALKLSGKLLQLFQQLESQQINLTQLKDFVDQIDSSEYWQNTYKFLSFAYIEWSKLYSNSSCDSKSDIFSQLQDLLKSNLSSNIVILAGLLPTSKLELVIFKGVLSCKLGHVILPPIYLEELCYSVKNSSDTLYDFQYFVKSCNISLDDITYLAKAIALPTKNKPIQLSEFLGLPKLNLVSDADATKFNSNIPIDIEYVKVNSQYDEAKLVAAMIHNYLIKANTQHNKILVVTTTPSFTTLLTMHLSKYQINYANLTNVDIKQLLEINFILVLADLVSSNFSISKFINLIKTSLLTSSSSNKFENLILKNKFQQSELKQILLDLTISKDDSELQKWATFILSALDDLWIYYNSNTILCDQLIIGLLQAAENLTEGKIWQFQFSKRISDVLKEVIHIAKQFGNIDIRDFSNVLTELVTMIKFNYEHDYNANVVITGADSAILLSADYIIIPEFNNDHWPGNSIQNPWLNQAIYSKLGLIERNAHYDRKQYILYTILQKAHVSLINSQFTASSKTTDSQFILKLQLLAFKNPLIRIRVNDLKLQYNQNYTSNVVDNKSTTFQILPGILLSSADIVKTISATDIEMLIRNPYGFYAKNILRLKPVILNNDQLTQAKFGDFIHKVIHRYTICYKDMEESKLINYFIDIGKQLIDCYNCSSFAKMIWLTKLHQLAEEFVRFDMERKNEGFKIFSEQSGQISLNINNNALNIIAIADRIEYSQNGECYIIDFKTGTVPNKKEVQQGIATQLIIESIILYRGGFKNLPAMMPNKIIYIKITSTKPLLEFTEITVDQEMLDKHELGLVELLQYYIKDGGVFFPSPVDKLAPKYNNYKHLARYLI</sequence>
<dbReference type="EMBL" id="LS398550">
    <property type="protein sequence ID" value="SPR04215.1"/>
    <property type="molecule type" value="Genomic_DNA"/>
</dbReference>
<protein>
    <recommendedName>
        <fullName evidence="1">PD-(D/E)XK endonuclease-like domain-containing protein</fullName>
    </recommendedName>
</protein>
<proteinExistence type="predicted"/>
<gene>
    <name evidence="2" type="ORF">KATO_00413</name>
</gene>
<dbReference type="InterPro" id="IPR027417">
    <property type="entry name" value="P-loop_NTPase"/>
</dbReference>
<dbReference type="Pfam" id="PF12705">
    <property type="entry name" value="PDDEXK_1"/>
    <property type="match status" value="1"/>
</dbReference>
<dbReference type="InterPro" id="IPR011604">
    <property type="entry name" value="PDDEXK-like_dom_sf"/>
</dbReference>
<dbReference type="SUPFAM" id="SSF52540">
    <property type="entry name" value="P-loop containing nucleoside triphosphate hydrolases"/>
    <property type="match status" value="1"/>
</dbReference>
<feature type="domain" description="PD-(D/E)XK endonuclease-like" evidence="1">
    <location>
        <begin position="685"/>
        <end position="889"/>
    </location>
</feature>
<dbReference type="Gene3D" id="3.90.320.10">
    <property type="match status" value="1"/>
</dbReference>
<evidence type="ECO:0000259" key="1">
    <source>
        <dbReference type="Pfam" id="PF12705"/>
    </source>
</evidence>
<organism evidence="2 3">
    <name type="scientific">Orientia tsutsugamushi</name>
    <name type="common">Rickettsia tsutsugamushi</name>
    <dbReference type="NCBI Taxonomy" id="784"/>
    <lineage>
        <taxon>Bacteria</taxon>
        <taxon>Pseudomonadati</taxon>
        <taxon>Pseudomonadota</taxon>
        <taxon>Alphaproteobacteria</taxon>
        <taxon>Rickettsiales</taxon>
        <taxon>Rickettsiaceae</taxon>
        <taxon>Rickettsieae</taxon>
        <taxon>Orientia</taxon>
    </lineage>
</organism>
<dbReference type="InterPro" id="IPR038726">
    <property type="entry name" value="PDDEXK_AddAB-type"/>
</dbReference>
<dbReference type="Proteomes" id="UP000244992">
    <property type="component" value="Chromosome I"/>
</dbReference>
<name>A0A2U3QTB6_ORITS</name>